<organism evidence="3 4">
    <name type="scientific">Limnohabitans curvus</name>
    <dbReference type="NCBI Taxonomy" id="323423"/>
    <lineage>
        <taxon>Bacteria</taxon>
        <taxon>Pseudomonadati</taxon>
        <taxon>Pseudomonadota</taxon>
        <taxon>Betaproteobacteria</taxon>
        <taxon>Burkholderiales</taxon>
        <taxon>Comamonadaceae</taxon>
        <taxon>Limnohabitans</taxon>
    </lineage>
</organism>
<feature type="transmembrane region" description="Helical" evidence="2">
    <location>
        <begin position="12"/>
        <end position="32"/>
    </location>
</feature>
<feature type="coiled-coil region" evidence="1">
    <location>
        <begin position="32"/>
        <end position="94"/>
    </location>
</feature>
<comment type="caution">
    <text evidence="3">The sequence shown here is derived from an EMBL/GenBank/DDBJ whole genome shotgun (WGS) entry which is preliminary data.</text>
</comment>
<evidence type="ECO:0000313" key="4">
    <source>
        <dbReference type="Proteomes" id="UP000251341"/>
    </source>
</evidence>
<evidence type="ECO:0000256" key="1">
    <source>
        <dbReference type="SAM" id="Coils"/>
    </source>
</evidence>
<sequence length="109" mass="12053">MNKAQIFIKRHGTTLALCALLVASLGGGYFLIQQKNATLETMKAELQKGTEQITALTNDIGTLRTETEMAKKELEEFKAQHQNQSEDLAAFAKQAAACEDIKKKLNVKK</sequence>
<keyword evidence="2" id="KW-0472">Membrane</keyword>
<dbReference type="EMBL" id="NESP01000002">
    <property type="protein sequence ID" value="PUE56449.1"/>
    <property type="molecule type" value="Genomic_DNA"/>
</dbReference>
<accession>A0A315EGZ1</accession>
<reference evidence="3 4" key="1">
    <citation type="submission" date="2017-04" db="EMBL/GenBank/DDBJ databases">
        <title>Unexpected and diverse lifestyles within the genus Limnohabitans.</title>
        <authorList>
            <person name="Kasalicky V."/>
            <person name="Mehrshad M."/>
            <person name="Andrei S.-A."/>
            <person name="Salcher M."/>
            <person name="Kratochvilova H."/>
            <person name="Simek K."/>
            <person name="Ghai R."/>
        </authorList>
    </citation>
    <scope>NUCLEOTIDE SEQUENCE [LARGE SCALE GENOMIC DNA]</scope>
    <source>
        <strain evidence="3 4">MWH-C5</strain>
    </source>
</reference>
<dbReference type="AlphaFoldDB" id="A0A315EGZ1"/>
<proteinExistence type="predicted"/>
<keyword evidence="1" id="KW-0175">Coiled coil</keyword>
<dbReference type="Proteomes" id="UP000251341">
    <property type="component" value="Unassembled WGS sequence"/>
</dbReference>
<evidence type="ECO:0000256" key="2">
    <source>
        <dbReference type="SAM" id="Phobius"/>
    </source>
</evidence>
<protein>
    <submittedName>
        <fullName evidence="3">Uncharacterized protein</fullName>
    </submittedName>
</protein>
<keyword evidence="2" id="KW-1133">Transmembrane helix</keyword>
<keyword evidence="2" id="KW-0812">Transmembrane</keyword>
<dbReference type="RefSeq" id="WP_108402977.1">
    <property type="nucleotide sequence ID" value="NZ_NESP01000002.1"/>
</dbReference>
<keyword evidence="4" id="KW-1185">Reference proteome</keyword>
<gene>
    <name evidence="3" type="ORF">B9Z44_14480</name>
</gene>
<evidence type="ECO:0000313" key="3">
    <source>
        <dbReference type="EMBL" id="PUE56449.1"/>
    </source>
</evidence>
<name>A0A315EGZ1_9BURK</name>